<keyword evidence="2" id="KW-1185">Reference proteome</keyword>
<sequence>MQVFKGLDGAQIQNYITQLQAIKASSNGLYASTPVAEYAKAIEGLEAKQAALLLSTQGLTNAQIAETLAVNESNAAKNYQAMADAGLLARKQKLTVAQVQENLQTVLGAEADTSAAMASLGLSAAMEGQGHQTLKLTARKLEEAVATNALTEAQAKELAMRTGVMLSMEAQTASEMPKWIATVKAGTKAVLGQIKATAKWLATTPAGWAAAAIASIGGVIAVINNLEKAEKKESDAAAELFEKSKEKVSSNKEEAESLEELIQKYQELKSASVIDSDAREQIKEIQNDIVGLVGSEAKTLDLVNGGLEEQLSRLKEISSEKARQNAEDAKDAYDNAIYQSDVMTGNADDYGNDVSLKWNGTESTQIHKVKGFEQAKYDEFVKFITNSGFGDIFRKNKDENIFNMRLVVDTTGIDGLEEKVERLKEFKEFLDENGFRNTGMYQGVANAISSYGEQQDSEAEAANNLVEATIQSLSASSKELSKISVDSVKSFEEYRQKMLDEMKNDESIGKILADGALSKENLETAVNDFMAAAEQFSEWYERWNSEIQNQDTGEISTPSYKDSLDGVQSVTDKLHTLMEVYDDVQDGEEFNWSSILNNDDFASAFESAGKAYDDFIQTVTQNSDDIGACQKAFDSLATSVIDGSGIWDDLTAETKEATIAMLEENGVVNASELVNARLAMQEECLALAKDNAALAGKKLSDITWEEIGALLSEGEASDTTSDYLTALAISKMDVNSVKINTQDDVDQIIAIANAAGASTSYIQNLANALLHFKSMEFDTGTMFGKVGDSARNIMVKSTEEKLKQELSAQLEGAQLDSSQFYAKSGGTGGSGSGKSGKSGSSAKEESIETFDFIETAVKRVEAAIERLKTKAEETFRSFTKRGREYKKAISEIAKEIDIQRKGYDAYIAKANSIGLEESWARQVRDGSVNIADVSDDGLKERIKNYKEWYEKALECQEKLEELKKTQKELAREKIELLITKYEKLLGKLESTSKRIQNNMDFKETWGFSASAKDYTKLNKNAKSQIKNLINQNKKLKELQKTVTKGSEAWREYNERINSNNESIQELTQSMAENAIASANLAGQNAEAKNSAKDTADSRTDAKLSTASTASRKNSLLNNKAKNIDARQKNLQTAYNKTAKSRVSYGNKILKANKKDVSKKNKKLFAQAIAKVKAGKLVSASTINGIVNALKSAKGKEYKELNALLSHCISYNANKNAEEENKLNLEMYALTAQEEKKSFRQEQLNNSLDANQSKADRATLSNAETTAAKNQNIDTQTRLSNANANAQEQAAKNAVKDRETAAGKASFAKEKSYKKLKDKKLKKRLQKAVAAIKAGKKIDSDSLKAVKEYCQKHLKGNLTYYYNCEAYNEAVENELSAKEAETLAKAQAYASALQAKREKAANTVSGRDEENELHAATSKNQTSAEAKNQYVDRQISNISQNASTYKSAYNTSVTDYSNAKSAINKSSGNAVINEIKSKYVSKNILIPADYLEKAYAVSNSFGLACSNYNEALEAMNAAKAAADLYEQTAKTEKAALALEKMENIDKDYGHKISVFEQRASRIDNSMDIAQAKGYQASKKYYERLTENEEKTNETLARKRKDLTDSLNQSVSTGAVTKFSDEWYEACGRIDDVTNAIEESAVSLAEFKKQMRQIDWDNFDYLESRIKNTVSETDFLIGELSRESLANEDVGWMTGRGKAAAFLHAGNYENYRKQAEDYASEIRRINSELEKDPYNKELVDRKDELLQSYRECIQAAQEEKYAVIDLYTQGYEALSGKLKNLISDYEDLLDKEKDAFDYQKNIADKAKEIAGIRKRLEAYAGDMSEETRAKIQTLKVSLEEAEKDLQETQYDKYISDTKEMLSDLQDSFDEAIQLIVDSLAENFGKLTEDMEATAAETGKSIMSLMTGIGYAPTEEFGKLLEGTGIAASVNAVLTELKDFHAKMTAYADKIASSANADAAADSGNSGTGANNASGADQAIINAATQGTGGVPKGGAQAPAAVQISGDETIKGKDGQDGKTDILEETGISKRTQDFKDLMTANDYLDKHLKSTKAKRSELTDINKKLYDKHGKKILTTAQMKELAKKLGVEYDNQKTSGSLYKKLKSIGVKGFRVGSKNIPYEQLAFLGEKGDELHFKKDEGTLTKVGQGDMVFTDEMSKRLWEISQMPPEFIREKFGIPSVQPQTAALAPLPPSITENNQYNGGDVNINMGGIVMNGVNDKKEFVRELNNALATNRDTIKIMQHNTVCALGKNYRPMDVMRYVR</sequence>
<protein>
    <submittedName>
        <fullName evidence="1">Uncharacterized protein</fullName>
    </submittedName>
</protein>
<evidence type="ECO:0000313" key="2">
    <source>
        <dbReference type="Proteomes" id="UP000304953"/>
    </source>
</evidence>
<dbReference type="Proteomes" id="UP000304953">
    <property type="component" value="Unassembled WGS sequence"/>
</dbReference>
<organism evidence="1 2">
    <name type="scientific">Petralouisia muris</name>
    <dbReference type="NCBI Taxonomy" id="3032872"/>
    <lineage>
        <taxon>Bacteria</taxon>
        <taxon>Bacillati</taxon>
        <taxon>Bacillota</taxon>
        <taxon>Clostridia</taxon>
        <taxon>Lachnospirales</taxon>
        <taxon>Lachnospiraceae</taxon>
        <taxon>Petralouisia</taxon>
    </lineage>
</organism>
<proteinExistence type="predicted"/>
<dbReference type="EMBL" id="SRYA01000002">
    <property type="protein sequence ID" value="TGY98053.1"/>
    <property type="molecule type" value="Genomic_DNA"/>
</dbReference>
<gene>
    <name evidence="1" type="ORF">E5329_01185</name>
</gene>
<reference evidence="1" key="1">
    <citation type="submission" date="2019-04" db="EMBL/GenBank/DDBJ databases">
        <title>Microbes associate with the intestines of laboratory mice.</title>
        <authorList>
            <person name="Navarre W."/>
            <person name="Wong E."/>
            <person name="Huang K."/>
            <person name="Tropini C."/>
            <person name="Ng K."/>
            <person name="Yu B."/>
        </authorList>
    </citation>
    <scope>NUCLEOTIDE SEQUENCE</scope>
    <source>
        <strain evidence="1">NM01_1-7b</strain>
    </source>
</reference>
<accession>A0AC61S245</accession>
<comment type="caution">
    <text evidence="1">The sequence shown here is derived from an EMBL/GenBank/DDBJ whole genome shotgun (WGS) entry which is preliminary data.</text>
</comment>
<name>A0AC61S245_9FIRM</name>
<evidence type="ECO:0000313" key="1">
    <source>
        <dbReference type="EMBL" id="TGY98053.1"/>
    </source>
</evidence>